<keyword evidence="3" id="KW-1185">Reference proteome</keyword>
<organism evidence="2 3">
    <name type="scientific">Paenibacillus albilobatus</name>
    <dbReference type="NCBI Taxonomy" id="2716884"/>
    <lineage>
        <taxon>Bacteria</taxon>
        <taxon>Bacillati</taxon>
        <taxon>Bacillota</taxon>
        <taxon>Bacilli</taxon>
        <taxon>Bacillales</taxon>
        <taxon>Paenibacillaceae</taxon>
        <taxon>Paenibacillus</taxon>
    </lineage>
</organism>
<evidence type="ECO:0000313" key="2">
    <source>
        <dbReference type="EMBL" id="GIO29384.1"/>
    </source>
</evidence>
<evidence type="ECO:0000256" key="1">
    <source>
        <dbReference type="SAM" id="SignalP"/>
    </source>
</evidence>
<protein>
    <submittedName>
        <fullName evidence="2">Uncharacterized protein</fullName>
    </submittedName>
</protein>
<accession>A0A919XCY9</accession>
<proteinExistence type="predicted"/>
<feature type="signal peptide" evidence="1">
    <location>
        <begin position="1"/>
        <end position="27"/>
    </location>
</feature>
<dbReference type="PROSITE" id="PS51257">
    <property type="entry name" value="PROKAR_LIPOPROTEIN"/>
    <property type="match status" value="1"/>
</dbReference>
<feature type="chain" id="PRO_5037018952" evidence="1">
    <location>
        <begin position="28"/>
        <end position="346"/>
    </location>
</feature>
<dbReference type="EMBL" id="BORQ01000001">
    <property type="protein sequence ID" value="GIO29384.1"/>
    <property type="molecule type" value="Genomic_DNA"/>
</dbReference>
<keyword evidence="1" id="KW-0732">Signal</keyword>
<evidence type="ECO:0000313" key="3">
    <source>
        <dbReference type="Proteomes" id="UP000679779"/>
    </source>
</evidence>
<dbReference type="Proteomes" id="UP000679779">
    <property type="component" value="Unassembled WGS sequence"/>
</dbReference>
<dbReference type="AlphaFoldDB" id="A0A919XCY9"/>
<name>A0A919XCY9_9BACL</name>
<reference evidence="2" key="1">
    <citation type="submission" date="2021-03" db="EMBL/GenBank/DDBJ databases">
        <title>Antimicrobial resistance genes in bacteria isolated from Japanese honey, and their potential for conferring macrolide and lincosamide resistance in the American foulbrood pathogen Paenibacillus larvae.</title>
        <authorList>
            <person name="Okamoto M."/>
            <person name="Kumagai M."/>
            <person name="Kanamori H."/>
            <person name="Takamatsu D."/>
        </authorList>
    </citation>
    <scope>NUCLEOTIDE SEQUENCE</scope>
    <source>
        <strain evidence="2">J2TS6</strain>
    </source>
</reference>
<comment type="caution">
    <text evidence="2">The sequence shown here is derived from an EMBL/GenBank/DDBJ whole genome shotgun (WGS) entry which is preliminary data.</text>
</comment>
<gene>
    <name evidence="2" type="ORF">J2TS6_05250</name>
</gene>
<sequence>MMFKRILCSALIVILGVIGCMSSYSSAAMGSPPKQQIVYKVQTDFIKANKLAKSDIRQTLTYDINNDGSNEIIILGGDLQHSIGSKGYIGVYSKEGKHLATKKYDDSFLPFDLRKVKNATYKNCLGIGELPGASGGSRIQILAFSKGEFMSLVVTDSSENGITIKDVDNDSNDEIIGYEWYLTEETRHLSHVAAIYDKYVYSWDKKKGKYIKQVYGQDGKRDDLRKPVNTLTKSEAIQLLNKASKTLFSGNPLPRFTEFKEKMQFLLTYNFIYRYNSTNSIDVYSIPLSEFDMNKATFKMSPDKQTATVTQKIEIVDADTEEHSFIKITAVLIKTKYGWKIDNVTF</sequence>